<evidence type="ECO:0000313" key="3">
    <source>
        <dbReference type="Proteomes" id="UP001172102"/>
    </source>
</evidence>
<evidence type="ECO:0000313" key="2">
    <source>
        <dbReference type="EMBL" id="KAK0710721.1"/>
    </source>
</evidence>
<evidence type="ECO:0000259" key="1">
    <source>
        <dbReference type="Pfam" id="PF06985"/>
    </source>
</evidence>
<dbReference type="PANTHER" id="PTHR33112">
    <property type="entry name" value="DOMAIN PROTEIN, PUTATIVE-RELATED"/>
    <property type="match status" value="1"/>
</dbReference>
<dbReference type="PANTHER" id="PTHR33112:SF10">
    <property type="entry name" value="TOL"/>
    <property type="match status" value="1"/>
</dbReference>
<reference evidence="2" key="1">
    <citation type="submission" date="2023-06" db="EMBL/GenBank/DDBJ databases">
        <title>Genome-scale phylogeny and comparative genomics of the fungal order Sordariales.</title>
        <authorList>
            <consortium name="Lawrence Berkeley National Laboratory"/>
            <person name="Hensen N."/>
            <person name="Bonometti L."/>
            <person name="Westerberg I."/>
            <person name="Brannstrom I.O."/>
            <person name="Guillou S."/>
            <person name="Cros-Aarteil S."/>
            <person name="Calhoun S."/>
            <person name="Haridas S."/>
            <person name="Kuo A."/>
            <person name="Mondo S."/>
            <person name="Pangilinan J."/>
            <person name="Riley R."/>
            <person name="Labutti K."/>
            <person name="Andreopoulos B."/>
            <person name="Lipzen A."/>
            <person name="Chen C."/>
            <person name="Yanf M."/>
            <person name="Daum C."/>
            <person name="Ng V."/>
            <person name="Clum A."/>
            <person name="Steindorff A."/>
            <person name="Ohm R."/>
            <person name="Martin F."/>
            <person name="Silar P."/>
            <person name="Natvig D."/>
            <person name="Lalanne C."/>
            <person name="Gautier V."/>
            <person name="Ament-Velasquez S.L."/>
            <person name="Kruys A."/>
            <person name="Hutchinson M.I."/>
            <person name="Powell A.J."/>
            <person name="Barry K."/>
            <person name="Miller A.N."/>
            <person name="Grigoriev I.V."/>
            <person name="Debuchy R."/>
            <person name="Gladieux P."/>
            <person name="Thoren M.H."/>
            <person name="Johannesson H."/>
        </authorList>
    </citation>
    <scope>NUCLEOTIDE SEQUENCE</scope>
    <source>
        <strain evidence="2">SMH4607-1</strain>
    </source>
</reference>
<accession>A0AA40DRH4</accession>
<sequence length="290" mass="32280">MLTSDHEASVVNKLQFGRIPTSGTTAEEALNICSSWLEQYCITAGTVQFVSGFSSWGDRYVALSHRWVAGVLPSWTTTLANVAERTTPRTFDVDQLPAAIQDAMLLTYKLGIRYIWTDSLCIIQDSEEEWKAESVKMSTVFGCASVTIFTDSAVDDSDLFLRERTATSFQKRQGIQVEVEGANGFFLLHLVEQYSRYAKELPAKTAELFRVDVVQSRLSTRGCIFQEQVISRRRLHFGSHQMCTRSAGSISSGGRQRPPGLLSPVSYMVVQKFQNAAIRHGHSVSSDESS</sequence>
<gene>
    <name evidence="2" type="ORF">B0H67DRAFT_646154</name>
</gene>
<dbReference type="Proteomes" id="UP001172102">
    <property type="component" value="Unassembled WGS sequence"/>
</dbReference>
<dbReference type="EMBL" id="JAUKUA010000005">
    <property type="protein sequence ID" value="KAK0710721.1"/>
    <property type="molecule type" value="Genomic_DNA"/>
</dbReference>
<comment type="caution">
    <text evidence="2">The sequence shown here is derived from an EMBL/GenBank/DDBJ whole genome shotgun (WGS) entry which is preliminary data.</text>
</comment>
<organism evidence="2 3">
    <name type="scientific">Lasiosphaeris hirsuta</name>
    <dbReference type="NCBI Taxonomy" id="260670"/>
    <lineage>
        <taxon>Eukaryota</taxon>
        <taxon>Fungi</taxon>
        <taxon>Dikarya</taxon>
        <taxon>Ascomycota</taxon>
        <taxon>Pezizomycotina</taxon>
        <taxon>Sordariomycetes</taxon>
        <taxon>Sordariomycetidae</taxon>
        <taxon>Sordariales</taxon>
        <taxon>Lasiosphaeriaceae</taxon>
        <taxon>Lasiosphaeris</taxon>
    </lineage>
</organism>
<feature type="domain" description="Heterokaryon incompatibility" evidence="1">
    <location>
        <begin position="60"/>
        <end position="227"/>
    </location>
</feature>
<dbReference type="Pfam" id="PF06985">
    <property type="entry name" value="HET"/>
    <property type="match status" value="1"/>
</dbReference>
<proteinExistence type="predicted"/>
<name>A0AA40DRH4_9PEZI</name>
<keyword evidence="3" id="KW-1185">Reference proteome</keyword>
<dbReference type="InterPro" id="IPR010730">
    <property type="entry name" value="HET"/>
</dbReference>
<protein>
    <submittedName>
        <fullName evidence="2">Heterokaryon incompatibility protein-domain-containing protein</fullName>
    </submittedName>
</protein>
<dbReference type="AlphaFoldDB" id="A0AA40DRH4"/>